<dbReference type="CDD" id="cd00337">
    <property type="entry name" value="Ribosomal_uL14"/>
    <property type="match status" value="1"/>
</dbReference>
<sequence length="335" mass="37944">MDLAAALVKCGSATTRILSRIYSPVTTSVQFASGRWYPQPDSCTSRRHFSTKMTTTNSDIVVSTSQGDIRLVKEDAAPVYYKPKGEGKTGFELVPWKDGEQIANYVLFEASMERSKVPWNVYDRMTRDERTIYLAHLKAVQQRKLKYKDPFTGYVVFTVSHHLYRGTCCGNGCRHCPYRHENASDDVKKSKVFSYEMSKHRTRPPSMGIHRRTRLNVVDNSALGKEAHTTGKRAYCIDVYKQGRRKKHLPHATLGDKILVAIRGQMRKAYVVGANTHVHYRKHGIPSTDTNNIVLLDEEGNPLGNRITSPIPIKLLEKKDNAQFAKVLALANKFI</sequence>
<dbReference type="STRING" id="6290.A0A0N4WKT1"/>
<dbReference type="GO" id="GO:0005739">
    <property type="term" value="C:mitochondrion"/>
    <property type="evidence" value="ECO:0007669"/>
    <property type="project" value="UniProtKB-SubCell"/>
</dbReference>
<dbReference type="GO" id="GO:0005840">
    <property type="term" value="C:ribosome"/>
    <property type="evidence" value="ECO:0007669"/>
    <property type="project" value="UniProtKB-KW"/>
</dbReference>
<evidence type="ECO:0000256" key="6">
    <source>
        <dbReference type="ARBA" id="ARBA00023274"/>
    </source>
</evidence>
<dbReference type="GO" id="GO:0006412">
    <property type="term" value="P:translation"/>
    <property type="evidence" value="ECO:0007669"/>
    <property type="project" value="InterPro"/>
</dbReference>
<dbReference type="InterPro" id="IPR040807">
    <property type="entry name" value="DUF5522"/>
</dbReference>
<evidence type="ECO:0000256" key="7">
    <source>
        <dbReference type="ARBA" id="ARBA00040118"/>
    </source>
</evidence>
<keyword evidence="3" id="KW-0809">Transit peptide</keyword>
<name>A0A0N4WKT1_HAEPC</name>
<dbReference type="Pfam" id="PF17653">
    <property type="entry name" value="DUF5522"/>
    <property type="match status" value="1"/>
</dbReference>
<keyword evidence="5" id="KW-0496">Mitochondrion</keyword>
<dbReference type="EMBL" id="UZAF01017637">
    <property type="protein sequence ID" value="VDO43573.1"/>
    <property type="molecule type" value="Genomic_DNA"/>
</dbReference>
<evidence type="ECO:0000256" key="1">
    <source>
        <dbReference type="ARBA" id="ARBA00004173"/>
    </source>
</evidence>
<dbReference type="PANTHER" id="PTHR21037:SF3">
    <property type="entry name" value="LARGE RIBOSOMAL SUBUNIT PROTEIN UL14M"/>
    <property type="match status" value="1"/>
</dbReference>
<keyword evidence="10" id="KW-1185">Reference proteome</keyword>
<reference evidence="9 10" key="2">
    <citation type="submission" date="2018-11" db="EMBL/GenBank/DDBJ databases">
        <authorList>
            <consortium name="Pathogen Informatics"/>
        </authorList>
    </citation>
    <scope>NUCLEOTIDE SEQUENCE [LARGE SCALE GENOMIC DNA]</scope>
    <source>
        <strain evidence="9 10">MHpl1</strain>
    </source>
</reference>
<dbReference type="HAMAP" id="MF_01367">
    <property type="entry name" value="Ribosomal_uL14"/>
    <property type="match status" value="1"/>
</dbReference>
<evidence type="ECO:0000313" key="11">
    <source>
        <dbReference type="WBParaSite" id="HPLM_0001171001-mRNA-1"/>
    </source>
</evidence>
<dbReference type="InterPro" id="IPR000218">
    <property type="entry name" value="Ribosomal_uL14"/>
</dbReference>
<dbReference type="PANTHER" id="PTHR21037">
    <property type="entry name" value="39S RIBOSOMAL PROTEIN L14, MITOCHONDRIAL"/>
    <property type="match status" value="1"/>
</dbReference>
<gene>
    <name evidence="9" type="ORF">HPLM_LOCUS11702</name>
</gene>
<evidence type="ECO:0000256" key="3">
    <source>
        <dbReference type="ARBA" id="ARBA00022946"/>
    </source>
</evidence>
<keyword evidence="6" id="KW-0687">Ribonucleoprotein</keyword>
<keyword evidence="4" id="KW-0689">Ribosomal protein</keyword>
<reference evidence="11" key="1">
    <citation type="submission" date="2017-02" db="UniProtKB">
        <authorList>
            <consortium name="WormBaseParasite"/>
        </authorList>
    </citation>
    <scope>IDENTIFICATION</scope>
</reference>
<accession>A0A0N4WKT1</accession>
<proteinExistence type="inferred from homology"/>
<evidence type="ECO:0000313" key="10">
    <source>
        <dbReference type="Proteomes" id="UP000268014"/>
    </source>
</evidence>
<protein>
    <recommendedName>
        <fullName evidence="7">Large ribosomal subunit protein uL14m</fullName>
    </recommendedName>
    <alternativeName>
        <fullName evidence="8">39S ribosomal protein L14, mitochondrial</fullName>
    </alternativeName>
</protein>
<dbReference type="SUPFAM" id="SSF50193">
    <property type="entry name" value="Ribosomal protein L14"/>
    <property type="match status" value="1"/>
</dbReference>
<comment type="subcellular location">
    <subcellularLocation>
        <location evidence="1">Mitochondrion</location>
    </subcellularLocation>
</comment>
<dbReference type="OrthoDB" id="274765at2759"/>
<dbReference type="AlphaFoldDB" id="A0A0N4WKT1"/>
<evidence type="ECO:0000256" key="2">
    <source>
        <dbReference type="ARBA" id="ARBA00010745"/>
    </source>
</evidence>
<evidence type="ECO:0000256" key="8">
    <source>
        <dbReference type="ARBA" id="ARBA00042938"/>
    </source>
</evidence>
<dbReference type="WBParaSite" id="HPLM_0001171001-mRNA-1">
    <property type="protein sequence ID" value="HPLM_0001171001-mRNA-1"/>
    <property type="gene ID" value="HPLM_0001171001"/>
</dbReference>
<dbReference type="GO" id="GO:1990904">
    <property type="term" value="C:ribonucleoprotein complex"/>
    <property type="evidence" value="ECO:0007669"/>
    <property type="project" value="UniProtKB-KW"/>
</dbReference>
<dbReference type="Pfam" id="PF00238">
    <property type="entry name" value="Ribosomal_L14"/>
    <property type="match status" value="1"/>
</dbReference>
<evidence type="ECO:0000256" key="5">
    <source>
        <dbReference type="ARBA" id="ARBA00023128"/>
    </source>
</evidence>
<evidence type="ECO:0000256" key="4">
    <source>
        <dbReference type="ARBA" id="ARBA00022980"/>
    </source>
</evidence>
<dbReference type="InterPro" id="IPR036853">
    <property type="entry name" value="Ribosomal_uL14_sf"/>
</dbReference>
<dbReference type="OMA" id="LMPIPAI"/>
<comment type="similarity">
    <text evidence="2">Belongs to the universal ribosomal protein uL14 family.</text>
</comment>
<dbReference type="SMART" id="SM01374">
    <property type="entry name" value="Ribosomal_L14"/>
    <property type="match status" value="1"/>
</dbReference>
<dbReference type="GO" id="GO:0003735">
    <property type="term" value="F:structural constituent of ribosome"/>
    <property type="evidence" value="ECO:0007669"/>
    <property type="project" value="InterPro"/>
</dbReference>
<evidence type="ECO:0000313" key="9">
    <source>
        <dbReference type="EMBL" id="VDO43573.1"/>
    </source>
</evidence>
<dbReference type="Proteomes" id="UP000268014">
    <property type="component" value="Unassembled WGS sequence"/>
</dbReference>
<organism evidence="11">
    <name type="scientific">Haemonchus placei</name>
    <name type="common">Barber's pole worm</name>
    <dbReference type="NCBI Taxonomy" id="6290"/>
    <lineage>
        <taxon>Eukaryota</taxon>
        <taxon>Metazoa</taxon>
        <taxon>Ecdysozoa</taxon>
        <taxon>Nematoda</taxon>
        <taxon>Chromadorea</taxon>
        <taxon>Rhabditida</taxon>
        <taxon>Rhabditina</taxon>
        <taxon>Rhabditomorpha</taxon>
        <taxon>Strongyloidea</taxon>
        <taxon>Trichostrongylidae</taxon>
        <taxon>Haemonchus</taxon>
    </lineage>
</organism>
<dbReference type="Gene3D" id="2.40.150.20">
    <property type="entry name" value="Ribosomal protein L14"/>
    <property type="match status" value="1"/>
</dbReference>